<dbReference type="SUPFAM" id="SSF53474">
    <property type="entry name" value="alpha/beta-Hydrolases"/>
    <property type="match status" value="1"/>
</dbReference>
<organism evidence="2 3">
    <name type="scientific">Paramarasmius palmivorus</name>
    <dbReference type="NCBI Taxonomy" id="297713"/>
    <lineage>
        <taxon>Eukaryota</taxon>
        <taxon>Fungi</taxon>
        <taxon>Dikarya</taxon>
        <taxon>Basidiomycota</taxon>
        <taxon>Agaricomycotina</taxon>
        <taxon>Agaricomycetes</taxon>
        <taxon>Agaricomycetidae</taxon>
        <taxon>Agaricales</taxon>
        <taxon>Marasmiineae</taxon>
        <taxon>Marasmiaceae</taxon>
        <taxon>Paramarasmius</taxon>
    </lineage>
</organism>
<dbReference type="EMBL" id="JAYKXP010000098">
    <property type="protein sequence ID" value="KAK7027269.1"/>
    <property type="molecule type" value="Genomic_DNA"/>
</dbReference>
<dbReference type="AlphaFoldDB" id="A0AAW0BLH6"/>
<evidence type="ECO:0000313" key="3">
    <source>
        <dbReference type="Proteomes" id="UP001383192"/>
    </source>
</evidence>
<evidence type="ECO:0000313" key="2">
    <source>
        <dbReference type="EMBL" id="KAK7027269.1"/>
    </source>
</evidence>
<sequence length="272" mass="30017">MSLCKDCVKGAHPISTRLAQSVRLRNTGVIHEGTAKGKWEKIGGVDCYVATPSNADYPKDKVLLYLADAFGPRLINSELLVDSFAENGFKTIAPDYFDGDPVPEEVLTGYETTGTFNFDVVAWFSKHTQETTRPILDKVINSLKEQGVKEFGATGYCFGGRYVFDLALDNVIKAGATSHPSLIQIPADLEKYVKTSRTPLLINSCEVDDQFPLEAQTAADKVFKDFAPGYKRVHFDGCVHGFAVRGDLSKPKVKEGKEGAFKSTVEWMNKYL</sequence>
<dbReference type="Pfam" id="PF01738">
    <property type="entry name" value="DLH"/>
    <property type="match status" value="1"/>
</dbReference>
<dbReference type="Gene3D" id="3.40.50.1820">
    <property type="entry name" value="alpha/beta hydrolase"/>
    <property type="match status" value="1"/>
</dbReference>
<accession>A0AAW0BLH6</accession>
<dbReference type="PANTHER" id="PTHR17630:SF44">
    <property type="entry name" value="PROTEIN AIM2"/>
    <property type="match status" value="1"/>
</dbReference>
<proteinExistence type="predicted"/>
<keyword evidence="3" id="KW-1185">Reference proteome</keyword>
<feature type="domain" description="Dienelactone hydrolase" evidence="1">
    <location>
        <begin position="46"/>
        <end position="272"/>
    </location>
</feature>
<dbReference type="PANTHER" id="PTHR17630">
    <property type="entry name" value="DIENELACTONE HYDROLASE"/>
    <property type="match status" value="1"/>
</dbReference>
<dbReference type="InterPro" id="IPR002925">
    <property type="entry name" value="Dienelactn_hydro"/>
</dbReference>
<dbReference type="GO" id="GO:0016787">
    <property type="term" value="F:hydrolase activity"/>
    <property type="evidence" value="ECO:0007669"/>
    <property type="project" value="InterPro"/>
</dbReference>
<protein>
    <recommendedName>
        <fullName evidence="1">Dienelactone hydrolase domain-containing protein</fullName>
    </recommendedName>
</protein>
<reference evidence="2 3" key="1">
    <citation type="submission" date="2024-01" db="EMBL/GenBank/DDBJ databases">
        <title>A draft genome for a cacao thread blight-causing isolate of Paramarasmius palmivorus.</title>
        <authorList>
            <person name="Baruah I.K."/>
            <person name="Bukari Y."/>
            <person name="Amoako-Attah I."/>
            <person name="Meinhardt L.W."/>
            <person name="Bailey B.A."/>
            <person name="Cohen S.P."/>
        </authorList>
    </citation>
    <scope>NUCLEOTIDE SEQUENCE [LARGE SCALE GENOMIC DNA]</scope>
    <source>
        <strain evidence="2 3">GH-12</strain>
    </source>
</reference>
<gene>
    <name evidence="2" type="ORF">VNI00_015358</name>
</gene>
<comment type="caution">
    <text evidence="2">The sequence shown here is derived from an EMBL/GenBank/DDBJ whole genome shotgun (WGS) entry which is preliminary data.</text>
</comment>
<dbReference type="InterPro" id="IPR029058">
    <property type="entry name" value="AB_hydrolase_fold"/>
</dbReference>
<name>A0AAW0BLH6_9AGAR</name>
<dbReference type="Proteomes" id="UP001383192">
    <property type="component" value="Unassembled WGS sequence"/>
</dbReference>
<evidence type="ECO:0000259" key="1">
    <source>
        <dbReference type="Pfam" id="PF01738"/>
    </source>
</evidence>